<keyword evidence="2" id="KW-1185">Reference proteome</keyword>
<evidence type="ECO:0000313" key="2">
    <source>
        <dbReference type="Proteomes" id="UP000799757"/>
    </source>
</evidence>
<sequence length="205" mass="22341">MELARIAGYVVQNILEERKQTSRNLGKSFAYWVKAYGPKVSIHPLVSSLSSQPDVLPLCCHKEALISSLRSLRHQASLHCHEDKAVQRNTITNPIDHKRVGRPCLQTTPHPPPTKSGAIYVAVLTLLSHSPSAHINLTILESRPRFEGVDLAMSLLNMAPPEAQSRLHIRIAADCAIATEAGIMDPAAVAKHGDEVGALEARLFG</sequence>
<protein>
    <submittedName>
        <fullName evidence="1">Uncharacterized protein</fullName>
    </submittedName>
</protein>
<dbReference type="Proteomes" id="UP000799757">
    <property type="component" value="Unassembled WGS sequence"/>
</dbReference>
<dbReference type="OrthoDB" id="206213at2759"/>
<reference evidence="1" key="1">
    <citation type="journal article" date="2020" name="Stud. Mycol.">
        <title>101 Dothideomycetes genomes: a test case for predicting lifestyles and emergence of pathogens.</title>
        <authorList>
            <person name="Haridas S."/>
            <person name="Albert R."/>
            <person name="Binder M."/>
            <person name="Bloem J."/>
            <person name="Labutti K."/>
            <person name="Salamov A."/>
            <person name="Andreopoulos B."/>
            <person name="Baker S."/>
            <person name="Barry K."/>
            <person name="Bills G."/>
            <person name="Bluhm B."/>
            <person name="Cannon C."/>
            <person name="Castanera R."/>
            <person name="Culley D."/>
            <person name="Daum C."/>
            <person name="Ezra D."/>
            <person name="Gonzalez J."/>
            <person name="Henrissat B."/>
            <person name="Kuo A."/>
            <person name="Liang C."/>
            <person name="Lipzen A."/>
            <person name="Lutzoni F."/>
            <person name="Magnuson J."/>
            <person name="Mondo S."/>
            <person name="Nolan M."/>
            <person name="Ohm R."/>
            <person name="Pangilinan J."/>
            <person name="Park H.-J."/>
            <person name="Ramirez L."/>
            <person name="Alfaro M."/>
            <person name="Sun H."/>
            <person name="Tritt A."/>
            <person name="Yoshinaga Y."/>
            <person name="Zwiers L.-H."/>
            <person name="Turgeon B."/>
            <person name="Goodwin S."/>
            <person name="Spatafora J."/>
            <person name="Crous P."/>
            <person name="Grigoriev I."/>
        </authorList>
    </citation>
    <scope>NUCLEOTIDE SEQUENCE</scope>
    <source>
        <strain evidence="1">CBS 109.77</strain>
    </source>
</reference>
<proteinExistence type="predicted"/>
<dbReference type="AlphaFoldDB" id="A0A6A6X905"/>
<accession>A0A6A6X905</accession>
<dbReference type="EMBL" id="MU001962">
    <property type="protein sequence ID" value="KAF2792604.1"/>
    <property type="molecule type" value="Genomic_DNA"/>
</dbReference>
<organism evidence="1 2">
    <name type="scientific">Melanomma pulvis-pyrius CBS 109.77</name>
    <dbReference type="NCBI Taxonomy" id="1314802"/>
    <lineage>
        <taxon>Eukaryota</taxon>
        <taxon>Fungi</taxon>
        <taxon>Dikarya</taxon>
        <taxon>Ascomycota</taxon>
        <taxon>Pezizomycotina</taxon>
        <taxon>Dothideomycetes</taxon>
        <taxon>Pleosporomycetidae</taxon>
        <taxon>Pleosporales</taxon>
        <taxon>Melanommataceae</taxon>
        <taxon>Melanomma</taxon>
    </lineage>
</organism>
<name>A0A6A6X905_9PLEO</name>
<evidence type="ECO:0000313" key="1">
    <source>
        <dbReference type="EMBL" id="KAF2792604.1"/>
    </source>
</evidence>
<gene>
    <name evidence="1" type="ORF">K505DRAFT_375922</name>
</gene>